<dbReference type="SUPFAM" id="SSF51735">
    <property type="entry name" value="NAD(P)-binding Rossmann-fold domains"/>
    <property type="match status" value="1"/>
</dbReference>
<dbReference type="GO" id="GO:0005829">
    <property type="term" value="C:cytosol"/>
    <property type="evidence" value="ECO:0007669"/>
    <property type="project" value="TreeGrafter"/>
</dbReference>
<protein>
    <submittedName>
        <fullName evidence="9">NDMA-dependent alcohol dehydrogenase</fullName>
        <ecNumber evidence="9">1.1.99.36</ecNumber>
    </submittedName>
</protein>
<proteinExistence type="inferred from homology"/>
<dbReference type="FunFam" id="3.40.50.720:FF:000003">
    <property type="entry name" value="S-(hydroxymethyl)glutathione dehydrogenase"/>
    <property type="match status" value="1"/>
</dbReference>
<dbReference type="AlphaFoldDB" id="A0A498QJZ3"/>
<feature type="domain" description="Enoyl reductase (ER)" evidence="8">
    <location>
        <begin position="18"/>
        <end position="357"/>
    </location>
</feature>
<evidence type="ECO:0000256" key="4">
    <source>
        <dbReference type="ARBA" id="ARBA00022833"/>
    </source>
</evidence>
<dbReference type="Gene3D" id="3.90.180.10">
    <property type="entry name" value="Medium-chain alcohol dehydrogenases, catalytic domain"/>
    <property type="match status" value="1"/>
</dbReference>
<organism evidence="9 10">
    <name type="scientific">Mycobacterium pseudokansasii</name>
    <dbReference type="NCBI Taxonomy" id="2341080"/>
    <lineage>
        <taxon>Bacteria</taxon>
        <taxon>Bacillati</taxon>
        <taxon>Actinomycetota</taxon>
        <taxon>Actinomycetes</taxon>
        <taxon>Mycobacteriales</taxon>
        <taxon>Mycobacteriaceae</taxon>
        <taxon>Mycobacterium</taxon>
    </lineage>
</organism>
<dbReference type="InterPro" id="IPR011032">
    <property type="entry name" value="GroES-like_sf"/>
</dbReference>
<dbReference type="PROSITE" id="PS00059">
    <property type="entry name" value="ADH_ZINC"/>
    <property type="match status" value="1"/>
</dbReference>
<dbReference type="InterPro" id="IPR013154">
    <property type="entry name" value="ADH-like_N"/>
</dbReference>
<dbReference type="SMART" id="SM00829">
    <property type="entry name" value="PKS_ER"/>
    <property type="match status" value="1"/>
</dbReference>
<reference evidence="9 10" key="1">
    <citation type="submission" date="2018-09" db="EMBL/GenBank/DDBJ databases">
        <authorList>
            <person name="Tagini F."/>
        </authorList>
    </citation>
    <scope>NUCLEOTIDE SEQUENCE [LARGE SCALE GENOMIC DNA]</scope>
    <source>
        <strain evidence="9 10">MK142</strain>
    </source>
</reference>
<dbReference type="GO" id="GO:0046294">
    <property type="term" value="P:formaldehyde catabolic process"/>
    <property type="evidence" value="ECO:0007669"/>
    <property type="project" value="TreeGrafter"/>
</dbReference>
<evidence type="ECO:0000256" key="5">
    <source>
        <dbReference type="ARBA" id="ARBA00023002"/>
    </source>
</evidence>
<evidence type="ECO:0000313" key="9">
    <source>
        <dbReference type="EMBL" id="VBA47186.1"/>
    </source>
</evidence>
<dbReference type="InterPro" id="IPR036291">
    <property type="entry name" value="NAD(P)-bd_dom_sf"/>
</dbReference>
<dbReference type="Pfam" id="PF00107">
    <property type="entry name" value="ADH_zinc_N"/>
    <property type="match status" value="1"/>
</dbReference>
<evidence type="ECO:0000256" key="3">
    <source>
        <dbReference type="ARBA" id="ARBA00022723"/>
    </source>
</evidence>
<evidence type="ECO:0000256" key="6">
    <source>
        <dbReference type="ARBA" id="ARBA00023027"/>
    </source>
</evidence>
<dbReference type="OrthoDB" id="334894at2"/>
<comment type="cofactor">
    <cofactor evidence="1 7">
        <name>Zn(2+)</name>
        <dbReference type="ChEBI" id="CHEBI:29105"/>
    </cofactor>
</comment>
<gene>
    <name evidence="9" type="ORF">LAUMK142_00645</name>
</gene>
<dbReference type="GO" id="GO:0051903">
    <property type="term" value="F:S-(hydroxymethyl)glutathione dehydrogenase [NAD(P)+] activity"/>
    <property type="evidence" value="ECO:0007669"/>
    <property type="project" value="TreeGrafter"/>
</dbReference>
<dbReference type="Proteomes" id="UP000268285">
    <property type="component" value="Unassembled WGS sequence"/>
</dbReference>
<dbReference type="EC" id="1.1.99.36" evidence="9"/>
<keyword evidence="10" id="KW-1185">Reference proteome</keyword>
<dbReference type="Gene3D" id="3.40.50.720">
    <property type="entry name" value="NAD(P)-binding Rossmann-like Domain"/>
    <property type="match status" value="1"/>
</dbReference>
<keyword evidence="5 9" id="KW-0560">Oxidoreductase</keyword>
<dbReference type="PANTHER" id="PTHR43880:SF12">
    <property type="entry name" value="ALCOHOL DEHYDROGENASE CLASS-3"/>
    <property type="match status" value="1"/>
</dbReference>
<comment type="similarity">
    <text evidence="2 7">Belongs to the zinc-containing alcohol dehydrogenase family.</text>
</comment>
<dbReference type="InterPro" id="IPR002328">
    <property type="entry name" value="ADH_Zn_CS"/>
</dbReference>
<dbReference type="PANTHER" id="PTHR43880">
    <property type="entry name" value="ALCOHOL DEHYDROGENASE"/>
    <property type="match status" value="1"/>
</dbReference>
<keyword evidence="3 7" id="KW-0479">Metal-binding</keyword>
<dbReference type="GO" id="GO:0008270">
    <property type="term" value="F:zinc ion binding"/>
    <property type="evidence" value="ECO:0007669"/>
    <property type="project" value="InterPro"/>
</dbReference>
<evidence type="ECO:0000313" key="10">
    <source>
        <dbReference type="Proteomes" id="UP000268285"/>
    </source>
</evidence>
<dbReference type="EMBL" id="UPHU01000001">
    <property type="protein sequence ID" value="VBA47186.1"/>
    <property type="molecule type" value="Genomic_DNA"/>
</dbReference>
<evidence type="ECO:0000256" key="1">
    <source>
        <dbReference type="ARBA" id="ARBA00001947"/>
    </source>
</evidence>
<evidence type="ECO:0000256" key="2">
    <source>
        <dbReference type="ARBA" id="ARBA00008072"/>
    </source>
</evidence>
<evidence type="ECO:0000259" key="8">
    <source>
        <dbReference type="SMART" id="SM00829"/>
    </source>
</evidence>
<dbReference type="SUPFAM" id="SSF50129">
    <property type="entry name" value="GroES-like"/>
    <property type="match status" value="1"/>
</dbReference>
<keyword evidence="6" id="KW-0520">NAD</keyword>
<name>A0A498QJZ3_9MYCO</name>
<dbReference type="Pfam" id="PF08240">
    <property type="entry name" value="ADH_N"/>
    <property type="match status" value="1"/>
</dbReference>
<dbReference type="InterPro" id="IPR013149">
    <property type="entry name" value="ADH-like_C"/>
</dbReference>
<evidence type="ECO:0000256" key="7">
    <source>
        <dbReference type="RuleBase" id="RU361277"/>
    </source>
</evidence>
<accession>A0A498QJZ3</accession>
<keyword evidence="4 7" id="KW-0862">Zinc</keyword>
<sequence>MTNAPNAVVKAAVIEAPGSPLRVEELELAGPGPGEVAVRMRATAMCRSDLHVAQTGEGLRFPAVLGHEGAGVVDCVGEGVGIAVGTPVVLSWTPRCGRCPRCLEGRPQLCQRLSTSPPGGHLSRADTVMGAYMGLGCLAEAVVVPEACAVPVPTGADLERLCLLGCGVTTGFGAAVHAGAVKTGDTVAVFGCGAVGLSAIQGARIAGARRIFAADPIAARRALAAELGATDLIDTVDRIVDCTAGGVDVAIEATGAPEAMERLLDVVHPGGTAVVVGLPGFAATITVSPFHFLMEKTLTGSIYGSADPWRDFAILVDLYAQGRLRLDKLTGGRFDLAGANDALTELADHRSPRPIVTFSAEGS</sequence>
<dbReference type="InterPro" id="IPR020843">
    <property type="entry name" value="ER"/>
</dbReference>